<keyword evidence="2" id="KW-1185">Reference proteome</keyword>
<evidence type="ECO:0000313" key="2">
    <source>
        <dbReference type="Proteomes" id="UP000012073"/>
    </source>
</evidence>
<dbReference type="AlphaFoldDB" id="R7Q7D6"/>
<dbReference type="RefSeq" id="XP_005713183.1">
    <property type="nucleotide sequence ID" value="XM_005713126.1"/>
</dbReference>
<organism evidence="1 2">
    <name type="scientific">Chondrus crispus</name>
    <name type="common">Carrageen Irish moss</name>
    <name type="synonym">Polymorpha crispa</name>
    <dbReference type="NCBI Taxonomy" id="2769"/>
    <lineage>
        <taxon>Eukaryota</taxon>
        <taxon>Rhodophyta</taxon>
        <taxon>Florideophyceae</taxon>
        <taxon>Rhodymeniophycidae</taxon>
        <taxon>Gigartinales</taxon>
        <taxon>Gigartinaceae</taxon>
        <taxon>Chondrus</taxon>
    </lineage>
</organism>
<dbReference type="GeneID" id="17320894"/>
<reference evidence="2" key="1">
    <citation type="journal article" date="2013" name="Proc. Natl. Acad. Sci. U.S.A.">
        <title>Genome structure and metabolic features in the red seaweed Chondrus crispus shed light on evolution of the Archaeplastida.</title>
        <authorList>
            <person name="Collen J."/>
            <person name="Porcel B."/>
            <person name="Carre W."/>
            <person name="Ball S.G."/>
            <person name="Chaparro C."/>
            <person name="Tonon T."/>
            <person name="Barbeyron T."/>
            <person name="Michel G."/>
            <person name="Noel B."/>
            <person name="Valentin K."/>
            <person name="Elias M."/>
            <person name="Artiguenave F."/>
            <person name="Arun A."/>
            <person name="Aury J.M."/>
            <person name="Barbosa-Neto J.F."/>
            <person name="Bothwell J.H."/>
            <person name="Bouget F.Y."/>
            <person name="Brillet L."/>
            <person name="Cabello-Hurtado F."/>
            <person name="Capella-Gutierrez S."/>
            <person name="Charrier B."/>
            <person name="Cladiere L."/>
            <person name="Cock J.M."/>
            <person name="Coelho S.M."/>
            <person name="Colleoni C."/>
            <person name="Czjzek M."/>
            <person name="Da Silva C."/>
            <person name="Delage L."/>
            <person name="Denoeud F."/>
            <person name="Deschamps P."/>
            <person name="Dittami S.M."/>
            <person name="Gabaldon T."/>
            <person name="Gachon C.M."/>
            <person name="Groisillier A."/>
            <person name="Herve C."/>
            <person name="Jabbari K."/>
            <person name="Katinka M."/>
            <person name="Kloareg B."/>
            <person name="Kowalczyk N."/>
            <person name="Labadie K."/>
            <person name="Leblanc C."/>
            <person name="Lopez P.J."/>
            <person name="McLachlan D.H."/>
            <person name="Meslet-Cladiere L."/>
            <person name="Moustafa A."/>
            <person name="Nehr Z."/>
            <person name="Nyvall Collen P."/>
            <person name="Panaud O."/>
            <person name="Partensky F."/>
            <person name="Poulain J."/>
            <person name="Rensing S.A."/>
            <person name="Rousvoal S."/>
            <person name="Samson G."/>
            <person name="Symeonidi A."/>
            <person name="Weissenbach J."/>
            <person name="Zambounis A."/>
            <person name="Wincker P."/>
            <person name="Boyen C."/>
        </authorList>
    </citation>
    <scope>NUCLEOTIDE SEQUENCE [LARGE SCALE GENOMIC DNA]</scope>
    <source>
        <strain evidence="2">cv. Stackhouse</strain>
    </source>
</reference>
<dbReference type="Proteomes" id="UP000012073">
    <property type="component" value="Unassembled WGS sequence"/>
</dbReference>
<name>R7Q7D6_CHOCR</name>
<accession>R7Q7D6</accession>
<evidence type="ECO:0000313" key="1">
    <source>
        <dbReference type="EMBL" id="CDF33380.1"/>
    </source>
</evidence>
<dbReference type="EMBL" id="HG001642">
    <property type="protein sequence ID" value="CDF33380.1"/>
    <property type="molecule type" value="Genomic_DNA"/>
</dbReference>
<proteinExistence type="predicted"/>
<dbReference type="Gramene" id="CDF33380">
    <property type="protein sequence ID" value="CDF33380"/>
    <property type="gene ID" value="CHC_T00001966001"/>
</dbReference>
<dbReference type="KEGG" id="ccp:CHC_T00001966001"/>
<gene>
    <name evidence="1" type="ORF">CHC_T00001966001</name>
</gene>
<sequence>MEVRLSCRAKLLYLFYSQTAIESQTSTAGHSCVARLCFKGSFHRTNLIH</sequence>
<protein>
    <submittedName>
        <fullName evidence="1">Uncharacterized protein</fullName>
    </submittedName>
</protein>